<protein>
    <submittedName>
        <fullName evidence="2">Uncharacterized protein</fullName>
    </submittedName>
</protein>
<reference evidence="2" key="1">
    <citation type="submission" date="2014-09" db="EMBL/GenBank/DDBJ databases">
        <authorList>
            <person name="Magalhaes I.L.F."/>
            <person name="Oliveira U."/>
            <person name="Santos F.R."/>
            <person name="Vidigal T.H.D.A."/>
            <person name="Brescovit A.D."/>
            <person name="Santos A.J."/>
        </authorList>
    </citation>
    <scope>NUCLEOTIDE SEQUENCE</scope>
    <source>
        <tissue evidence="2">Shoot tissue taken approximately 20 cm above the soil surface</tissue>
    </source>
</reference>
<evidence type="ECO:0000313" key="2">
    <source>
        <dbReference type="EMBL" id="JAD76803.1"/>
    </source>
</evidence>
<keyword evidence="1" id="KW-0812">Transmembrane</keyword>
<keyword evidence="1" id="KW-1133">Transmembrane helix</keyword>
<evidence type="ECO:0000256" key="1">
    <source>
        <dbReference type="SAM" id="Phobius"/>
    </source>
</evidence>
<keyword evidence="1" id="KW-0472">Membrane</keyword>
<organism evidence="2">
    <name type="scientific">Arundo donax</name>
    <name type="common">Giant reed</name>
    <name type="synonym">Donax arundinaceus</name>
    <dbReference type="NCBI Taxonomy" id="35708"/>
    <lineage>
        <taxon>Eukaryota</taxon>
        <taxon>Viridiplantae</taxon>
        <taxon>Streptophyta</taxon>
        <taxon>Embryophyta</taxon>
        <taxon>Tracheophyta</taxon>
        <taxon>Spermatophyta</taxon>
        <taxon>Magnoliopsida</taxon>
        <taxon>Liliopsida</taxon>
        <taxon>Poales</taxon>
        <taxon>Poaceae</taxon>
        <taxon>PACMAD clade</taxon>
        <taxon>Arundinoideae</taxon>
        <taxon>Arundineae</taxon>
        <taxon>Arundo</taxon>
    </lineage>
</organism>
<feature type="transmembrane region" description="Helical" evidence="1">
    <location>
        <begin position="20"/>
        <end position="43"/>
    </location>
</feature>
<proteinExistence type="predicted"/>
<name>A0A0A9CQT3_ARUDO</name>
<sequence length="89" mass="10325">MESLHQVFDTNVYGIGLKNPYFCSARCLSYCIVCWYLVIAMFYKEDKFSDPGIRIRPLKIGGGLEVWFWIYLRALCCNGGEDAELRIIM</sequence>
<accession>A0A0A9CQT3</accession>
<dbReference type="EMBL" id="GBRH01221092">
    <property type="protein sequence ID" value="JAD76803.1"/>
    <property type="molecule type" value="Transcribed_RNA"/>
</dbReference>
<reference evidence="2" key="2">
    <citation type="journal article" date="2015" name="Data Brief">
        <title>Shoot transcriptome of the giant reed, Arundo donax.</title>
        <authorList>
            <person name="Barrero R.A."/>
            <person name="Guerrero F.D."/>
            <person name="Moolhuijzen P."/>
            <person name="Goolsby J.A."/>
            <person name="Tidwell J."/>
            <person name="Bellgard S.E."/>
            <person name="Bellgard M.I."/>
        </authorList>
    </citation>
    <scope>NUCLEOTIDE SEQUENCE</scope>
    <source>
        <tissue evidence="2">Shoot tissue taken approximately 20 cm above the soil surface</tissue>
    </source>
</reference>
<dbReference type="AlphaFoldDB" id="A0A0A9CQT3"/>